<keyword evidence="4 5" id="KW-0067">ATP-binding</keyword>
<keyword evidence="9" id="KW-1185">Reference proteome</keyword>
<keyword evidence="1" id="KW-0808">Transferase</keyword>
<feature type="domain" description="Protein kinase" evidence="7">
    <location>
        <begin position="115"/>
        <end position="382"/>
    </location>
</feature>
<dbReference type="Pfam" id="PF13424">
    <property type="entry name" value="TPR_12"/>
    <property type="match status" value="2"/>
</dbReference>
<dbReference type="EMBL" id="PDWN01000001">
    <property type="protein sequence ID" value="KAF1697589.1"/>
    <property type="molecule type" value="Genomic_DNA"/>
</dbReference>
<dbReference type="Gene3D" id="3.30.200.20">
    <property type="entry name" value="Phosphorylase Kinase, domain 1"/>
    <property type="match status" value="1"/>
</dbReference>
<dbReference type="SUPFAM" id="SSF56112">
    <property type="entry name" value="Protein kinase-like (PK-like)"/>
    <property type="match status" value="1"/>
</dbReference>
<feature type="region of interest" description="Disordered" evidence="6">
    <location>
        <begin position="1"/>
        <end position="37"/>
    </location>
</feature>
<evidence type="ECO:0000256" key="5">
    <source>
        <dbReference type="PROSITE-ProRule" id="PRU10141"/>
    </source>
</evidence>
<evidence type="ECO:0000259" key="7">
    <source>
        <dbReference type="PROSITE" id="PS50011"/>
    </source>
</evidence>
<feature type="compositionally biased region" description="Low complexity" evidence="6">
    <location>
        <begin position="1"/>
        <end position="18"/>
    </location>
</feature>
<dbReference type="PROSITE" id="PS00108">
    <property type="entry name" value="PROTEIN_KINASE_ST"/>
    <property type="match status" value="1"/>
</dbReference>
<evidence type="ECO:0000256" key="6">
    <source>
        <dbReference type="SAM" id="MobiDB-lite"/>
    </source>
</evidence>
<dbReference type="Gene3D" id="1.25.40.10">
    <property type="entry name" value="Tetratricopeptide repeat domain"/>
    <property type="match status" value="2"/>
</dbReference>
<dbReference type="InterPro" id="IPR011990">
    <property type="entry name" value="TPR-like_helical_dom_sf"/>
</dbReference>
<keyword evidence="3" id="KW-0418">Kinase</keyword>
<dbReference type="Gene3D" id="1.10.510.10">
    <property type="entry name" value="Transferase(Phosphotransferase) domain 1"/>
    <property type="match status" value="1"/>
</dbReference>
<keyword evidence="2 5" id="KW-0547">Nucleotide-binding</keyword>
<dbReference type="InterPro" id="IPR000719">
    <property type="entry name" value="Prot_kinase_dom"/>
</dbReference>
<organism evidence="8 9">
    <name type="scientific">Pseudoxanthomonas daejeonensis</name>
    <dbReference type="NCBI Taxonomy" id="266062"/>
    <lineage>
        <taxon>Bacteria</taxon>
        <taxon>Pseudomonadati</taxon>
        <taxon>Pseudomonadota</taxon>
        <taxon>Gammaproteobacteria</taxon>
        <taxon>Lysobacterales</taxon>
        <taxon>Lysobacteraceae</taxon>
        <taxon>Pseudoxanthomonas</taxon>
    </lineage>
</organism>
<feature type="binding site" evidence="5">
    <location>
        <position position="146"/>
    </location>
    <ligand>
        <name>ATP</name>
        <dbReference type="ChEBI" id="CHEBI:30616"/>
    </ligand>
</feature>
<dbReference type="InterPro" id="IPR008271">
    <property type="entry name" value="Ser/Thr_kinase_AS"/>
</dbReference>
<dbReference type="PANTHER" id="PTHR43289:SF34">
    <property type="entry name" value="SERINE_THREONINE-PROTEIN KINASE YBDM-RELATED"/>
    <property type="match status" value="1"/>
</dbReference>
<dbReference type="SMART" id="SM00220">
    <property type="entry name" value="S_TKc"/>
    <property type="match status" value="1"/>
</dbReference>
<gene>
    <name evidence="8" type="ORF">CSC65_01655</name>
</gene>
<dbReference type="PROSITE" id="PS00107">
    <property type="entry name" value="PROTEIN_KINASE_ATP"/>
    <property type="match status" value="1"/>
</dbReference>
<proteinExistence type="predicted"/>
<reference evidence="8 9" key="1">
    <citation type="submission" date="2017-10" db="EMBL/GenBank/DDBJ databases">
        <title>Whole genome sequencing of members of genus Pseudoxanthomonas.</title>
        <authorList>
            <person name="Kumar S."/>
            <person name="Bansal K."/>
            <person name="Kaur A."/>
            <person name="Patil P."/>
            <person name="Sharma S."/>
            <person name="Patil P.B."/>
        </authorList>
    </citation>
    <scope>NUCLEOTIDE SEQUENCE [LARGE SCALE GENOMIC DNA]</scope>
    <source>
        <strain evidence="8 9">DSM 17801</strain>
    </source>
</reference>
<dbReference type="InterPro" id="IPR011009">
    <property type="entry name" value="Kinase-like_dom_sf"/>
</dbReference>
<evidence type="ECO:0000256" key="1">
    <source>
        <dbReference type="ARBA" id="ARBA00022679"/>
    </source>
</evidence>
<dbReference type="Pfam" id="PF00069">
    <property type="entry name" value="Pkinase"/>
    <property type="match status" value="1"/>
</dbReference>
<name>A0ABQ6ZC25_9GAMM</name>
<evidence type="ECO:0000256" key="4">
    <source>
        <dbReference type="ARBA" id="ARBA00022840"/>
    </source>
</evidence>
<accession>A0ABQ6ZC25</accession>
<evidence type="ECO:0000313" key="9">
    <source>
        <dbReference type="Proteomes" id="UP000788419"/>
    </source>
</evidence>
<protein>
    <recommendedName>
        <fullName evidence="7">Protein kinase domain-containing protein</fullName>
    </recommendedName>
</protein>
<sequence length="971" mass="105065">MSPPCSGFRSGRSTGSGSAPVRSSTPSWSDARMDRRERETWQAADAILDGLLDLPPGEREARLQALNPRPEIAARVRRLLAGSEREGLLDRPVATLSELEPAPEPSLEGRHLGRWRLEQWLGEGGMAVVYRAGSVTPPVGQQAALKILSLGALARGGRERFLREQSVLARLRHPYIAALYEAGVGEDGTPWLAMELVEGQRIDEWCQAGGLDLPARLDLVEQVADALAYAHRNLVVHRDIKPSNVLVDEDGLVRLLDFGIGRELSAAAVTRTHLRALTPEYAPPEQFSGQDTGTAADVYGLAALTYRLLTGSAPHAANPLREDAPEPPSVRATRAAAGTLEHGFAARLRGDLDAILLRALACEPARRYPSVEAFVADLQRYRTRRPVQARPPSAGYRVRRFLQRNRWPLAAAAILAISLLGGGLGVLWQAQRAELAAEEARLQLRYLDSLLRELAPSTAQAREMDRARLVTSAAAHARHDLASRPRLLATVLLTLAEIAQAAGEHRQSEHLAGEAVDLRARLHGRDSPEFATALVVRARALWSERSLGGDPEALAAQALAIFERKAPESEGHIRALLLQQMLDLSLDHAGRAQATGERMRAWCRARGQEPFELCNEVMLAVASLQDRQGYVRDAERTYAELIGMRSARDGGGHASTLQVRTRHARAVLRLGDAARAAALLEPVLANQLEIYDRTTPELAATRGALAEALTTLGDFDRARQLHEAQLAELVDERGGSHPEVAAYLGNFGVFLLKAGDFEGALMRLAECAASYAVLAGPGHAGVQVCNGNRADVLREMGRAAEAEPLSRAALDGIRAAFGEDSPLLAARYSNLGRILVALDRDAEALPLLERARAAYRAQRSPMAALIRLHELEILVRTGRLPPGEGWAEALAARAQLEAGFPAQNPQRTAMLAPLTRIACSAPGHLPCSELRDEALVGMAQPTTPADARLQIDKALQVTAQVSRSPWAGVAR</sequence>
<comment type="caution">
    <text evidence="8">The sequence shown here is derived from an EMBL/GenBank/DDBJ whole genome shotgun (WGS) entry which is preliminary data.</text>
</comment>
<dbReference type="PANTHER" id="PTHR43289">
    <property type="entry name" value="MITOGEN-ACTIVATED PROTEIN KINASE KINASE KINASE 20-RELATED"/>
    <property type="match status" value="1"/>
</dbReference>
<dbReference type="PROSITE" id="PS50011">
    <property type="entry name" value="PROTEIN_KINASE_DOM"/>
    <property type="match status" value="1"/>
</dbReference>
<dbReference type="InterPro" id="IPR017441">
    <property type="entry name" value="Protein_kinase_ATP_BS"/>
</dbReference>
<dbReference type="SUPFAM" id="SSF48452">
    <property type="entry name" value="TPR-like"/>
    <property type="match status" value="2"/>
</dbReference>
<evidence type="ECO:0000313" key="8">
    <source>
        <dbReference type="EMBL" id="KAF1697589.1"/>
    </source>
</evidence>
<evidence type="ECO:0000256" key="3">
    <source>
        <dbReference type="ARBA" id="ARBA00022777"/>
    </source>
</evidence>
<dbReference type="CDD" id="cd14014">
    <property type="entry name" value="STKc_PknB_like"/>
    <property type="match status" value="1"/>
</dbReference>
<evidence type="ECO:0000256" key="2">
    <source>
        <dbReference type="ARBA" id="ARBA00022741"/>
    </source>
</evidence>
<dbReference type="Proteomes" id="UP000788419">
    <property type="component" value="Unassembled WGS sequence"/>
</dbReference>
<dbReference type="Pfam" id="PF13374">
    <property type="entry name" value="TPR_10"/>
    <property type="match status" value="1"/>
</dbReference>